<evidence type="ECO:0000259" key="6">
    <source>
        <dbReference type="PROSITE" id="PS50111"/>
    </source>
</evidence>
<dbReference type="PROSITE" id="PS50111">
    <property type="entry name" value="CHEMOTAXIS_TRANSDUC_2"/>
    <property type="match status" value="1"/>
</dbReference>
<comment type="similarity">
    <text evidence="2">Belongs to the methyl-accepting chemotaxis (MCP) protein family.</text>
</comment>
<gene>
    <name evidence="7" type="ORF">Q8947_13565</name>
</gene>
<keyword evidence="3" id="KW-0807">Transducer</keyword>
<feature type="transmembrane region" description="Helical" evidence="5">
    <location>
        <begin position="35"/>
        <end position="54"/>
    </location>
</feature>
<dbReference type="Pfam" id="PF12729">
    <property type="entry name" value="4HB_MCP_1"/>
    <property type="match status" value="1"/>
</dbReference>
<organism evidence="7 8">
    <name type="scientific">Yanghanlia caeni</name>
    <dbReference type="NCBI Taxonomy" id="3064283"/>
    <lineage>
        <taxon>Bacteria</taxon>
        <taxon>Pseudomonadati</taxon>
        <taxon>Pseudomonadota</taxon>
        <taxon>Betaproteobacteria</taxon>
        <taxon>Burkholderiales</taxon>
        <taxon>Alcaligenaceae</taxon>
        <taxon>Yanghanlia</taxon>
    </lineage>
</organism>
<sequence length="576" mass="61202">MQSLRRRVWATRFFENSVPDAFDAHFFNGLLRAKLTACFVFVAILAAIIGMVGLTSIQRIHNMAGHMHDFELEGVYQVGHIDGEIRVTGRELRNALLLPAGSERSESISALQGHFRSLNALVKDVGNYFVTDEGRDQVRRLQDLVRDYEAATGRVLASVNQNYMGTQVRAVEVLMTNAHPIAAEAEMLIHEMLAAKRQHAQHYKDDIDGVQNMTTFMVTALTVAGVVLALSLGLLMARMISRQLGGEPGDVAGIAATIARGDLTVCIDTSGVTPNSVMANMAAMQASLRRLVSSVLNTSHSIASGASQIAAGNVDLSKRTEEQAANLTQTASAMEELAGTVQSNADVARLAAQRAMAASHSAENGGEMVGNVVQTMVVLNEASKRIANIISVIDSIAFQTNILALNAAVEAARAGEQGRGFAVVAGEVRSLAQKSASAAKDIKSLIDDNVQKIEDGSKLVNTAGETMNGIVSEVKQVTDLISEISAATSEQTMGISQVNDAVLQLSDVTQQNAALVEQSAAASASLDEQAQRLVELVRVFRVEGGQVSTLESSKPSGLLPLQKHSAGTTRLIGAHP</sequence>
<evidence type="ECO:0000256" key="3">
    <source>
        <dbReference type="PROSITE-ProRule" id="PRU00284"/>
    </source>
</evidence>
<evidence type="ECO:0000256" key="1">
    <source>
        <dbReference type="ARBA" id="ARBA00022481"/>
    </source>
</evidence>
<keyword evidence="5" id="KW-0812">Transmembrane</keyword>
<evidence type="ECO:0000313" key="8">
    <source>
        <dbReference type="Proteomes" id="UP001232156"/>
    </source>
</evidence>
<protein>
    <submittedName>
        <fullName evidence="7">Methyl-accepting chemotaxis protein</fullName>
    </submittedName>
</protein>
<dbReference type="RefSeq" id="WP_347287586.1">
    <property type="nucleotide sequence ID" value="NZ_JAUZQE010000048.1"/>
</dbReference>
<feature type="region of interest" description="Disordered" evidence="4">
    <location>
        <begin position="551"/>
        <end position="576"/>
    </location>
</feature>
<feature type="transmembrane region" description="Helical" evidence="5">
    <location>
        <begin position="216"/>
        <end position="237"/>
    </location>
</feature>
<evidence type="ECO:0000256" key="4">
    <source>
        <dbReference type="SAM" id="MobiDB-lite"/>
    </source>
</evidence>
<dbReference type="Gene3D" id="1.10.287.950">
    <property type="entry name" value="Methyl-accepting chemotaxis protein"/>
    <property type="match status" value="1"/>
</dbReference>
<dbReference type="PANTHER" id="PTHR43531">
    <property type="entry name" value="PROTEIN ICFG"/>
    <property type="match status" value="1"/>
</dbReference>
<keyword evidence="8" id="KW-1185">Reference proteome</keyword>
<evidence type="ECO:0000313" key="7">
    <source>
        <dbReference type="EMBL" id="MDR4127005.1"/>
    </source>
</evidence>
<dbReference type="SUPFAM" id="SSF58104">
    <property type="entry name" value="Methyl-accepting chemotaxis protein (MCP) signaling domain"/>
    <property type="match status" value="1"/>
</dbReference>
<keyword evidence="5" id="KW-1133">Transmembrane helix</keyword>
<dbReference type="PANTHER" id="PTHR43531:SF14">
    <property type="entry name" value="METHYL-ACCEPTING CHEMOTAXIS PROTEIN I-RELATED"/>
    <property type="match status" value="1"/>
</dbReference>
<dbReference type="Proteomes" id="UP001232156">
    <property type="component" value="Unassembled WGS sequence"/>
</dbReference>
<dbReference type="SMART" id="SM00283">
    <property type="entry name" value="MA"/>
    <property type="match status" value="1"/>
</dbReference>
<keyword evidence="1" id="KW-0488">Methylation</keyword>
<dbReference type="InterPro" id="IPR051310">
    <property type="entry name" value="MCP_chemotaxis"/>
</dbReference>
<evidence type="ECO:0000256" key="5">
    <source>
        <dbReference type="SAM" id="Phobius"/>
    </source>
</evidence>
<feature type="domain" description="Methyl-accepting transducer" evidence="6">
    <location>
        <begin position="298"/>
        <end position="527"/>
    </location>
</feature>
<comment type="caution">
    <text evidence="7">The sequence shown here is derived from an EMBL/GenBank/DDBJ whole genome shotgun (WGS) entry which is preliminary data.</text>
</comment>
<dbReference type="Pfam" id="PF00015">
    <property type="entry name" value="MCPsignal"/>
    <property type="match status" value="1"/>
</dbReference>
<dbReference type="InterPro" id="IPR004089">
    <property type="entry name" value="MCPsignal_dom"/>
</dbReference>
<accession>A0ABU1D9G6</accession>
<proteinExistence type="inferred from homology"/>
<keyword evidence="5" id="KW-0472">Membrane</keyword>
<dbReference type="InterPro" id="IPR024478">
    <property type="entry name" value="HlyB_4HB_MCP"/>
</dbReference>
<dbReference type="CDD" id="cd11386">
    <property type="entry name" value="MCP_signal"/>
    <property type="match status" value="1"/>
</dbReference>
<name>A0ABU1D9G6_9BURK</name>
<dbReference type="EMBL" id="JAUZQE010000048">
    <property type="protein sequence ID" value="MDR4127005.1"/>
    <property type="molecule type" value="Genomic_DNA"/>
</dbReference>
<reference evidence="7 8" key="1">
    <citation type="submission" date="2023-08" db="EMBL/GenBank/DDBJ databases">
        <title>Alcaligenaceae gen. nov., a novel taxon isolated from the sludge of Yixing Pesticide Factory.</title>
        <authorList>
            <person name="Ruan L."/>
        </authorList>
    </citation>
    <scope>NUCLEOTIDE SEQUENCE [LARGE SCALE GENOMIC DNA]</scope>
    <source>
        <strain evidence="7 8">LG-2</strain>
    </source>
</reference>
<evidence type="ECO:0000256" key="2">
    <source>
        <dbReference type="ARBA" id="ARBA00029447"/>
    </source>
</evidence>